<accession>A0A2P2LMN1</accession>
<evidence type="ECO:0000256" key="1">
    <source>
        <dbReference type="PROSITE-ProRule" id="PRU01006"/>
    </source>
</evidence>
<evidence type="ECO:0000259" key="2">
    <source>
        <dbReference type="PROSITE" id="PS50219"/>
    </source>
</evidence>
<dbReference type="InterPro" id="IPR001180">
    <property type="entry name" value="CNH_dom"/>
</dbReference>
<dbReference type="PANTHER" id="PTHR12894:SF43">
    <property type="entry name" value="VACUOLAR SORTING PROTEIN 3"/>
    <property type="match status" value="1"/>
</dbReference>
<dbReference type="Pfam" id="PF10366">
    <property type="entry name" value="Vps39_1"/>
    <property type="match status" value="1"/>
</dbReference>
<organism evidence="3">
    <name type="scientific">Rhizophora mucronata</name>
    <name type="common">Asiatic mangrove</name>
    <dbReference type="NCBI Taxonomy" id="61149"/>
    <lineage>
        <taxon>Eukaryota</taxon>
        <taxon>Viridiplantae</taxon>
        <taxon>Streptophyta</taxon>
        <taxon>Embryophyta</taxon>
        <taxon>Tracheophyta</taxon>
        <taxon>Spermatophyta</taxon>
        <taxon>Magnoliopsida</taxon>
        <taxon>eudicotyledons</taxon>
        <taxon>Gunneridae</taxon>
        <taxon>Pentapetalae</taxon>
        <taxon>rosids</taxon>
        <taxon>fabids</taxon>
        <taxon>Malpighiales</taxon>
        <taxon>Rhizophoraceae</taxon>
        <taxon>Rhizophora</taxon>
    </lineage>
</organism>
<dbReference type="InterPro" id="IPR019453">
    <property type="entry name" value="VPS39/TGFA1_Znf"/>
</dbReference>
<reference evidence="3" key="1">
    <citation type="submission" date="2018-02" db="EMBL/GenBank/DDBJ databases">
        <title>Rhizophora mucronata_Transcriptome.</title>
        <authorList>
            <person name="Meera S.P."/>
            <person name="Sreeshan A."/>
            <person name="Augustine A."/>
        </authorList>
    </citation>
    <scope>NUCLEOTIDE SEQUENCE</scope>
    <source>
        <tissue evidence="3">Leaf</tissue>
    </source>
</reference>
<dbReference type="InterPro" id="IPR019452">
    <property type="entry name" value="VPS39/TGF_beta_rcpt-assoc_1"/>
</dbReference>
<proteinExistence type="predicted"/>
<dbReference type="GO" id="GO:0034058">
    <property type="term" value="P:endosomal vesicle fusion"/>
    <property type="evidence" value="ECO:0007669"/>
    <property type="project" value="TreeGrafter"/>
</dbReference>
<dbReference type="PROSITE" id="PS50236">
    <property type="entry name" value="CHCR"/>
    <property type="match status" value="1"/>
</dbReference>
<feature type="domain" description="CNH" evidence="2">
    <location>
        <begin position="38"/>
        <end position="373"/>
    </location>
</feature>
<dbReference type="InterPro" id="IPR000547">
    <property type="entry name" value="Clathrin_H-chain/VPS_repeat"/>
</dbReference>
<protein>
    <recommendedName>
        <fullName evidence="2">CNH domain-containing protein</fullName>
    </recommendedName>
</protein>
<dbReference type="PROSITE" id="PS50219">
    <property type="entry name" value="CNH"/>
    <property type="match status" value="1"/>
</dbReference>
<dbReference type="AlphaFoldDB" id="A0A2P2LMN1"/>
<dbReference type="GO" id="GO:0005737">
    <property type="term" value="C:cytoplasm"/>
    <property type="evidence" value="ECO:0007669"/>
    <property type="project" value="TreeGrafter"/>
</dbReference>
<dbReference type="EMBL" id="GGEC01038740">
    <property type="protein sequence ID" value="MBX19224.1"/>
    <property type="molecule type" value="Transcribed_RNA"/>
</dbReference>
<evidence type="ECO:0000313" key="3">
    <source>
        <dbReference type="EMBL" id="MBX19224.1"/>
    </source>
</evidence>
<feature type="repeat" description="CHCR" evidence="1">
    <location>
        <begin position="696"/>
        <end position="876"/>
    </location>
</feature>
<dbReference type="GO" id="GO:0016020">
    <property type="term" value="C:membrane"/>
    <property type="evidence" value="ECO:0007669"/>
    <property type="project" value="TreeGrafter"/>
</dbReference>
<dbReference type="GO" id="GO:0006886">
    <property type="term" value="P:intracellular protein transport"/>
    <property type="evidence" value="ECO:0007669"/>
    <property type="project" value="UniProtKB-UniRule"/>
</dbReference>
<sequence length="1016" mass="112683">MARSNLACRTVLEPLSTFDLATHSGGTSIRSLAVSSLSQSDSDSDSDSQTLIYIGTHSGSLILLSASPNPNPNTDDDGDSVTKRSVSFLRSVSLGDSPVETVLILAGIAKVLVLCDGCLFLVDSLLAQPVKRFTLFRGVSVISRRITTSESESSRLSTVSTSGLESSGASQRFFRKLGGGIKVNGTKTRETEALQSQGNDNHFAVVIAKRLILTELRFGNNRLGKIDDAVNGSLVLLKEMQCIDGVKTMVWLNDSIILGTAHGYSLFSCFTGQSGVIFTLPDESSPPLLKLLGKEKVVLLLVDNVGIVVSEHGQPIGGSFIFRSCPDSVAELSSHMVLVRDGHMELYHKRTSSCIQTVVFGGKGVGPSAVANEENGNGKIIAVATSTKVICYRNVPSEEQIKDLLRKKSFKEAISLVEELECEGEMSKEMLSFVHAQVGFLLLFGLHFEEAVNHFLQSETMQPSEIFPFIMRDPNRWSLLVPRKRYWGLHPPPTPIEDIVDDGLITIQRAIFLRKAGVDSPVDDDFLLNPPTRAGLIELAIKNMIRYLEVSRQKQLTLLMREGVDTLLMYLYRALNRVHDMEKLASSENCCIVEELETLLGDSGNLRTLAFLYASKGMSSKALATWRILARNYSSGLWEDPASQGNLDGGRANVLSGIEIAATEASKILEESSDQELVLQHLGWIAEVNPVLAVQVLTSEKRANQFSPDEVIVTIDSKKVEILQSYLQWLIEDQGCIDTRFHTLYAILLAKSAIETFEEESTPQDLDNGTSKEKFNEFGRNSIFQIPVREMLQNFLLSSDLYDPEEVLDLIEGSELWLEKAILYRKLGQETLVLQILALKLEDSEAAEQYCTEIGRPDAYMQLLDIYLDPQNGKEPMFKAAVRLLHNHGESLDPLQVLETLSSEMPLQLASDTILRMLRARFHHYCQGQIVHNLSQAVNIDTRLARLEERSRHAQINDESLCDSCHARLGTKLFAMYPDDTVVCYKCFRRQGESTSVTGCDFKKDTLFKPGWLVTH</sequence>
<dbReference type="GO" id="GO:0006914">
    <property type="term" value="P:autophagy"/>
    <property type="evidence" value="ECO:0007669"/>
    <property type="project" value="TreeGrafter"/>
</dbReference>
<dbReference type="PANTHER" id="PTHR12894">
    <property type="entry name" value="CNH DOMAIN CONTAINING"/>
    <property type="match status" value="1"/>
</dbReference>
<name>A0A2P2LMN1_RHIMU</name>
<dbReference type="Pfam" id="PF10367">
    <property type="entry name" value="zf-Vps39_C"/>
    <property type="match status" value="1"/>
</dbReference>
<dbReference type="InterPro" id="IPR032914">
    <property type="entry name" value="Vam6/VPS39/TRAP1"/>
</dbReference>